<feature type="region of interest" description="Disordered" evidence="3">
    <location>
        <begin position="449"/>
        <end position="477"/>
    </location>
</feature>
<dbReference type="SUPFAM" id="SSF53098">
    <property type="entry name" value="Ribonuclease H-like"/>
    <property type="match status" value="1"/>
</dbReference>
<keyword evidence="2" id="KW-0238">DNA-binding</keyword>
<dbReference type="PROSITE" id="PS50994">
    <property type="entry name" value="INTEGRASE"/>
    <property type="match status" value="1"/>
</dbReference>
<protein>
    <submittedName>
        <fullName evidence="6">Endonuclease</fullName>
    </submittedName>
</protein>
<dbReference type="PANTHER" id="PTHR19303">
    <property type="entry name" value="TRANSPOSON"/>
    <property type="match status" value="1"/>
</dbReference>
<organism evidence="6 7">
    <name type="scientific">Ceratocystis lukuohia</name>
    <dbReference type="NCBI Taxonomy" id="2019550"/>
    <lineage>
        <taxon>Eukaryota</taxon>
        <taxon>Fungi</taxon>
        <taxon>Dikarya</taxon>
        <taxon>Ascomycota</taxon>
        <taxon>Pezizomycotina</taxon>
        <taxon>Sordariomycetes</taxon>
        <taxon>Hypocreomycetidae</taxon>
        <taxon>Microascales</taxon>
        <taxon>Ceratocystidaceae</taxon>
        <taxon>Ceratocystis</taxon>
    </lineage>
</organism>
<dbReference type="InterPro" id="IPR012337">
    <property type="entry name" value="RNaseH-like_sf"/>
</dbReference>
<evidence type="ECO:0000313" key="7">
    <source>
        <dbReference type="Proteomes" id="UP001610728"/>
    </source>
</evidence>
<dbReference type="InterPro" id="IPR004875">
    <property type="entry name" value="DDE_SF_endonuclease_dom"/>
</dbReference>
<dbReference type="PROSITE" id="PS51253">
    <property type="entry name" value="HTH_CENPB"/>
    <property type="match status" value="1"/>
</dbReference>
<dbReference type="EMBL" id="JABSNW010000008">
    <property type="protein sequence ID" value="KAL2885157.1"/>
    <property type="molecule type" value="Genomic_DNA"/>
</dbReference>
<feature type="compositionally biased region" description="Basic and acidic residues" evidence="3">
    <location>
        <begin position="395"/>
        <end position="405"/>
    </location>
</feature>
<dbReference type="GO" id="GO:0004519">
    <property type="term" value="F:endonuclease activity"/>
    <property type="evidence" value="ECO:0007669"/>
    <property type="project" value="UniProtKB-KW"/>
</dbReference>
<dbReference type="Pfam" id="PF03184">
    <property type="entry name" value="DDE_1"/>
    <property type="match status" value="1"/>
</dbReference>
<feature type="region of interest" description="Disordered" evidence="3">
    <location>
        <begin position="392"/>
        <end position="414"/>
    </location>
</feature>
<dbReference type="GeneID" id="98120844"/>
<name>A0ABR4MA51_9PEZI</name>
<keyword evidence="6" id="KW-0255">Endonuclease</keyword>
<proteinExistence type="predicted"/>
<gene>
    <name evidence="6" type="ORF">HOO65_080107</name>
</gene>
<evidence type="ECO:0000259" key="4">
    <source>
        <dbReference type="PROSITE" id="PS50994"/>
    </source>
</evidence>
<dbReference type="Pfam" id="PF07727">
    <property type="entry name" value="RVT_2"/>
    <property type="match status" value="1"/>
</dbReference>
<evidence type="ECO:0000256" key="2">
    <source>
        <dbReference type="ARBA" id="ARBA00023125"/>
    </source>
</evidence>
<dbReference type="CDD" id="cd09272">
    <property type="entry name" value="RNase_HI_RT_Ty1"/>
    <property type="match status" value="1"/>
</dbReference>
<feature type="domain" description="HTH CENPB-type" evidence="5">
    <location>
        <begin position="51"/>
        <end position="120"/>
    </location>
</feature>
<accession>A0ABR4MA51</accession>
<keyword evidence="7" id="KW-1185">Reference proteome</keyword>
<feature type="compositionally biased region" description="Low complexity" evidence="3">
    <location>
        <begin position="450"/>
        <end position="460"/>
    </location>
</feature>
<evidence type="ECO:0000313" key="6">
    <source>
        <dbReference type="EMBL" id="KAL2885157.1"/>
    </source>
</evidence>
<feature type="domain" description="Integrase catalytic" evidence="4">
    <location>
        <begin position="786"/>
        <end position="898"/>
    </location>
</feature>
<dbReference type="InterPro" id="IPR057670">
    <property type="entry name" value="SH3_retrovirus"/>
</dbReference>
<keyword evidence="6" id="KW-0378">Hydrolase</keyword>
<dbReference type="PANTHER" id="PTHR19303:SF74">
    <property type="entry name" value="POGO TRANSPOSABLE ELEMENT WITH KRAB DOMAIN"/>
    <property type="match status" value="1"/>
</dbReference>
<evidence type="ECO:0000256" key="3">
    <source>
        <dbReference type="SAM" id="MobiDB-lite"/>
    </source>
</evidence>
<dbReference type="Pfam" id="PF25597">
    <property type="entry name" value="SH3_retrovirus"/>
    <property type="match status" value="1"/>
</dbReference>
<dbReference type="Proteomes" id="UP001610728">
    <property type="component" value="Unassembled WGS sequence"/>
</dbReference>
<dbReference type="InterPro" id="IPR050863">
    <property type="entry name" value="CenT-Element_Derived"/>
</dbReference>
<reference evidence="6 7" key="1">
    <citation type="submission" date="2020-05" db="EMBL/GenBank/DDBJ databases">
        <title>Ceratocystis lukuohia genome.</title>
        <authorList>
            <person name="Harrington T.C."/>
            <person name="Kim K."/>
            <person name="Mayers C.G."/>
        </authorList>
    </citation>
    <scope>NUCLEOTIDE SEQUENCE [LARGE SCALE GENOMIC DNA]</scope>
    <source>
        <strain evidence="6 7">C4212</strain>
    </source>
</reference>
<evidence type="ECO:0000259" key="5">
    <source>
        <dbReference type="PROSITE" id="PS51253"/>
    </source>
</evidence>
<evidence type="ECO:0000256" key="1">
    <source>
        <dbReference type="ARBA" id="ARBA00022884"/>
    </source>
</evidence>
<dbReference type="RefSeq" id="XP_070856338.1">
    <property type="nucleotide sequence ID" value="XM_071004108.1"/>
</dbReference>
<dbReference type="InterPro" id="IPR001584">
    <property type="entry name" value="Integrase_cat-core"/>
</dbReference>
<sequence>MPLSTNEANINLALQALKKDPKLSPYRASEIYKVSHRTLRRRCNGIPSRRDTTANSRRLSDPEERIIVQFILDLHSRGFPPQLRGVEEMANRLLADRDALPVGKHWASNFVKRQPDVKMHFNRRHNCKRAKCEDPAIIRSWFTLVDNTISKYGISLADIYNFDETGFMMGVIATGMFVTGVERHGKAKLVQPGTREWVTVIQAINAEGWAIAPFVVVAGQYHLASWYRESKLPDDWAIATTHNGWTDNQTGLEWLRHFDQHTKGRSTGRCRLLILDGHESHHSVEFEKYCQDNQIITLCMPPHSSHLLQPLDVGCFGPLKKAYDREMEHLSRCSITHVSKTEFFSAFRAAHETAMTRSNIEEGFRGAGLVPMNAENVISKLDVQLRTLTPATEEASSKSEYLERRVRGHQSSSPSSILEALKSFSKGTKAIMHENAVLESENQMLRQYSKGKPAGKPAGQAAGGGGKGGAPRGDNTDRDIIWQAHTADGAAPAEAGGQGQMLMAVSKGPLQVDNNTWYVAPAMKVAVQKEVGTDVLPASTGTLPVDKVNTLMFTACVEDYDAEPGADELIHTVFQQEESVVAGDMERSVTDCGVEKVTWADGQALALKVLNHESSGHAYTVKGHNMRNEWLFDTGSTLHICNDLKWFVPGTLAPVGAKGGSITTGGGVWIGLLPERGSIDKQGLVDRQGKHMAKLDVHERGFYLYLNGVPWPAEPSGKINTEARDVLVKMNVIQKEGDTTFVTAVAPPALHQRLGHPHFEALKKTIEARRIYAGSFSYKGDCNRCITDQLKWYRNQTGGQLKRITVDNGTDVNIQELTAFVHSVGVDIRTSPTYSPAQNGRSERTVKAMLVRMRTLMIHKNIRLALWPEIAKSVTYLHNVVVSVETGISPLARWHVALHATPYVHDICHLRTLGSRCVVRILDAKLLQLRTSKLQAKGEEGILVGYSGHHLYRVWVKERKQVVTSNSLHIFEDLSNDDVDVMRSWPKGVWRKSKKLSVETDERGHLVDTQASIEDMQLEMPAESTNKGGASAELTTLGDVTGMQDFSPVENSERRGRPPKARPLLPMTHDEVMAIIDHDSEQAELATWMTDYADHVCEVYALKRSTKKILQQDPHVFPTLKAAMDGGEVGAWQDAIAVEIDQLIQMNVLVFVEQLPKGKRAIDLKWVLQRKLGAQLEEVKKKARLVARGFMQRLGLDYAETKAFTSGADSWRMLLALAVLMDWVLYGLKQAGRQWQLTLFEELQSHGYKAMQCDQASLVGNGVVAVSHVDDMLYAGAESAVDAFEKAVTGKFKTKLLGQPEWLLGMDVLCTRGEAGKAGNRDLEVIVSQKTYVQSILEKEQHSKYLQPPCEKHMQTSKRMLRYLVDKGDYGLRYRRPEGWAKGLPVPIIAYADASLQDEEVNGHSSWGFVVLMAGAPVSWASRRHKTAIPSTAESEYVAAYATGQHLRWIANFVHEAGFDSQIQLYSDNEGALKIAHSKNTTTAARHFMIKVHSFREQVREGFLRYDYVDAANQLADIFTKALPAPAFQRLGGGGGRMLHGLADKNKNETAEPAAV</sequence>
<dbReference type="InterPro" id="IPR013103">
    <property type="entry name" value="RVT_2"/>
</dbReference>
<feature type="compositionally biased region" description="Gly residues" evidence="3">
    <location>
        <begin position="461"/>
        <end position="471"/>
    </location>
</feature>
<keyword evidence="6" id="KW-0540">Nuclease</keyword>
<comment type="caution">
    <text evidence="6">The sequence shown here is derived from an EMBL/GenBank/DDBJ whole genome shotgun (WGS) entry which is preliminary data.</text>
</comment>
<dbReference type="InterPro" id="IPR036397">
    <property type="entry name" value="RNaseH_sf"/>
</dbReference>
<dbReference type="Gene3D" id="3.30.420.10">
    <property type="entry name" value="Ribonuclease H-like superfamily/Ribonuclease H"/>
    <property type="match status" value="1"/>
</dbReference>
<dbReference type="InterPro" id="IPR006600">
    <property type="entry name" value="HTH_CenpB_DNA-bd_dom"/>
</dbReference>
<keyword evidence="1" id="KW-0694">RNA-binding</keyword>